<protein>
    <submittedName>
        <fullName evidence="1">Uncharacterized protein</fullName>
    </submittedName>
</protein>
<accession>A0AAV7GSL4</accession>
<proteinExistence type="predicted"/>
<comment type="caution">
    <text evidence="1">The sequence shown here is derived from an EMBL/GenBank/DDBJ whole genome shotgun (WGS) entry which is preliminary data.</text>
</comment>
<gene>
    <name evidence="1" type="ORF">IEQ34_011427</name>
</gene>
<sequence length="71" mass="8035">MEISRWIKPETELHLSISFSLGEECISYIVGSDSAGRVAGNEFDLHIYLAEEVLMPRLEAGARRLVKRKSE</sequence>
<name>A0AAV7GSL4_DENCH</name>
<evidence type="ECO:0000313" key="1">
    <source>
        <dbReference type="EMBL" id="KAH0458613.1"/>
    </source>
</evidence>
<dbReference type="EMBL" id="JAGFBR010000011">
    <property type="protein sequence ID" value="KAH0458613.1"/>
    <property type="molecule type" value="Genomic_DNA"/>
</dbReference>
<keyword evidence="2" id="KW-1185">Reference proteome</keyword>
<evidence type="ECO:0000313" key="2">
    <source>
        <dbReference type="Proteomes" id="UP000775213"/>
    </source>
</evidence>
<reference evidence="1 2" key="1">
    <citation type="journal article" date="2021" name="Hortic Res">
        <title>Chromosome-scale assembly of the Dendrobium chrysotoxum genome enhances the understanding of orchid evolution.</title>
        <authorList>
            <person name="Zhang Y."/>
            <person name="Zhang G.Q."/>
            <person name="Zhang D."/>
            <person name="Liu X.D."/>
            <person name="Xu X.Y."/>
            <person name="Sun W.H."/>
            <person name="Yu X."/>
            <person name="Zhu X."/>
            <person name="Wang Z.W."/>
            <person name="Zhao X."/>
            <person name="Zhong W.Y."/>
            <person name="Chen H."/>
            <person name="Yin W.L."/>
            <person name="Huang T."/>
            <person name="Niu S.C."/>
            <person name="Liu Z.J."/>
        </authorList>
    </citation>
    <scope>NUCLEOTIDE SEQUENCE [LARGE SCALE GENOMIC DNA]</scope>
    <source>
        <strain evidence="1">Lindl</strain>
    </source>
</reference>
<organism evidence="1 2">
    <name type="scientific">Dendrobium chrysotoxum</name>
    <name type="common">Orchid</name>
    <dbReference type="NCBI Taxonomy" id="161865"/>
    <lineage>
        <taxon>Eukaryota</taxon>
        <taxon>Viridiplantae</taxon>
        <taxon>Streptophyta</taxon>
        <taxon>Embryophyta</taxon>
        <taxon>Tracheophyta</taxon>
        <taxon>Spermatophyta</taxon>
        <taxon>Magnoliopsida</taxon>
        <taxon>Liliopsida</taxon>
        <taxon>Asparagales</taxon>
        <taxon>Orchidaceae</taxon>
        <taxon>Epidendroideae</taxon>
        <taxon>Malaxideae</taxon>
        <taxon>Dendrobiinae</taxon>
        <taxon>Dendrobium</taxon>
    </lineage>
</organism>
<dbReference type="AlphaFoldDB" id="A0AAV7GSL4"/>
<dbReference type="Proteomes" id="UP000775213">
    <property type="component" value="Unassembled WGS sequence"/>
</dbReference>